<dbReference type="InterPro" id="IPR029067">
    <property type="entry name" value="CDC48_domain_2-like_sf"/>
</dbReference>
<keyword evidence="1" id="KW-0547">Nucleotide-binding</keyword>
<name>K0ICU8_NITGG</name>
<evidence type="ECO:0000256" key="1">
    <source>
        <dbReference type="ARBA" id="ARBA00022741"/>
    </source>
</evidence>
<dbReference type="GO" id="GO:0005524">
    <property type="term" value="F:ATP binding"/>
    <property type="evidence" value="ECO:0007669"/>
    <property type="project" value="UniProtKB-KW"/>
</dbReference>
<keyword evidence="4" id="KW-0378">Hydrolase</keyword>
<dbReference type="BioCyc" id="CNIT1237085:G1324-545-MONOMER"/>
<evidence type="ECO:0000259" key="3">
    <source>
        <dbReference type="Pfam" id="PF02359"/>
    </source>
</evidence>
<keyword evidence="5" id="KW-1185">Reference proteome</keyword>
<evidence type="ECO:0000256" key="2">
    <source>
        <dbReference type="ARBA" id="ARBA00022840"/>
    </source>
</evidence>
<dbReference type="SUPFAM" id="SSF54585">
    <property type="entry name" value="Cdc48 domain 2-like"/>
    <property type="match status" value="1"/>
</dbReference>
<dbReference type="HOGENOM" id="CLU_1567205_0_0_2"/>
<accession>K0ICU8</accession>
<dbReference type="KEGG" id="nga:Ngar_c05470"/>
<dbReference type="InterPro" id="IPR003338">
    <property type="entry name" value="CDC4_N-term_subdom"/>
</dbReference>
<dbReference type="STRING" id="1237085.Ngar_c05470"/>
<dbReference type="AlphaFoldDB" id="K0ICU8"/>
<dbReference type="RefSeq" id="WP_015018036.1">
    <property type="nucleotide sequence ID" value="NC_018719.1"/>
</dbReference>
<dbReference type="Gene3D" id="2.40.40.20">
    <property type="match status" value="1"/>
</dbReference>
<dbReference type="GO" id="GO:0016787">
    <property type="term" value="F:hydrolase activity"/>
    <property type="evidence" value="ECO:0007669"/>
    <property type="project" value="UniProtKB-KW"/>
</dbReference>
<dbReference type="InParanoid" id="K0ICU8"/>
<sequence length="170" mass="18771">MSENRISRRVVESYGRNKEQKLAFLEDSDIQLLGLNQQQQDCLVITGKRKASAWAYSMRYSNNSSQNGIGLDAAMRNIADVSIGDTVVIEKVTPLAGERVILKPVEEIIPGISARVMEYVPFAIKDNPLAVGERIWYSFDGTTFVFDVADVQPKNASAIVVSKNTKFAVG</sequence>
<dbReference type="InterPro" id="IPR009010">
    <property type="entry name" value="Asp_de-COase-like_dom_sf"/>
</dbReference>
<proteinExistence type="predicted"/>
<dbReference type="Gene3D" id="3.10.330.10">
    <property type="match status" value="1"/>
</dbReference>
<protein>
    <submittedName>
        <fullName evidence="4">AAA family ATPase, CDC48 subfamily</fullName>
        <ecNumber evidence="4">3.6.4.6</ecNumber>
    </submittedName>
</protein>
<dbReference type="EC" id="3.6.4.6" evidence="4"/>
<dbReference type="Pfam" id="PF02359">
    <property type="entry name" value="CDC48_N"/>
    <property type="match status" value="1"/>
</dbReference>
<dbReference type="SUPFAM" id="SSF50692">
    <property type="entry name" value="ADC-like"/>
    <property type="match status" value="1"/>
</dbReference>
<reference evidence="4 5" key="1">
    <citation type="journal article" date="2012" name="Environ. Microbiol.">
        <title>The genome of the ammonia-oxidizing Candidatus Nitrososphaera gargensis: insights into metabolic versatility and environmental adaptations.</title>
        <authorList>
            <person name="Spang A."/>
            <person name="Poehlein A."/>
            <person name="Offre P."/>
            <person name="Zumbragel S."/>
            <person name="Haider S."/>
            <person name="Rychlik N."/>
            <person name="Nowka B."/>
            <person name="Schmeisser C."/>
            <person name="Lebedeva E.V."/>
            <person name="Rattei T."/>
            <person name="Bohm C."/>
            <person name="Schmid M."/>
            <person name="Galushko A."/>
            <person name="Hatzenpichler R."/>
            <person name="Weinmaier T."/>
            <person name="Daniel R."/>
            <person name="Schleper C."/>
            <person name="Spieck E."/>
            <person name="Streit W."/>
            <person name="Wagner M."/>
        </authorList>
    </citation>
    <scope>NUCLEOTIDE SEQUENCE [LARGE SCALE GENOMIC DNA]</scope>
    <source>
        <strain evidence="5">Ga9.2</strain>
    </source>
</reference>
<organism evidence="4 5">
    <name type="scientific">Nitrososphaera gargensis (strain Ga9.2)</name>
    <dbReference type="NCBI Taxonomy" id="1237085"/>
    <lineage>
        <taxon>Archaea</taxon>
        <taxon>Nitrososphaerota</taxon>
        <taxon>Nitrososphaeria</taxon>
        <taxon>Nitrososphaerales</taxon>
        <taxon>Nitrososphaeraceae</taxon>
        <taxon>Nitrososphaera</taxon>
    </lineage>
</organism>
<dbReference type="Proteomes" id="UP000008037">
    <property type="component" value="Chromosome"/>
</dbReference>
<evidence type="ECO:0000313" key="4">
    <source>
        <dbReference type="EMBL" id="AFU57490.1"/>
    </source>
</evidence>
<feature type="domain" description="CDC48 N-terminal subdomain" evidence="3">
    <location>
        <begin position="9"/>
        <end position="93"/>
    </location>
</feature>
<evidence type="ECO:0000313" key="5">
    <source>
        <dbReference type="Proteomes" id="UP000008037"/>
    </source>
</evidence>
<dbReference type="GeneID" id="13796721"/>
<keyword evidence="2" id="KW-0067">ATP-binding</keyword>
<dbReference type="EMBL" id="CP002408">
    <property type="protein sequence ID" value="AFU57490.1"/>
    <property type="molecule type" value="Genomic_DNA"/>
</dbReference>
<gene>
    <name evidence="4" type="ordered locus">Ngar_c05470</name>
</gene>